<dbReference type="PRINTS" id="PR00411">
    <property type="entry name" value="PNDRDTASEI"/>
</dbReference>
<proteinExistence type="predicted"/>
<name>A0ABS5PMR2_9FIRM</name>
<evidence type="ECO:0000313" key="5">
    <source>
        <dbReference type="EMBL" id="MBS7526182.1"/>
    </source>
</evidence>
<accession>A0ABS5PMR2</accession>
<comment type="caution">
    <text evidence="5">The sequence shown here is derived from an EMBL/GenBank/DDBJ whole genome shotgun (WGS) entry which is preliminary data.</text>
</comment>
<dbReference type="InterPro" id="IPR050260">
    <property type="entry name" value="FAD-bd_OxRdtase"/>
</dbReference>
<dbReference type="Gene3D" id="3.50.50.60">
    <property type="entry name" value="FAD/NAD(P)-binding domain"/>
    <property type="match status" value="2"/>
</dbReference>
<sequence length="418" mass="46172">MNGKKMMIIGAGPAAQAAAKAMRKLDYSAEITFITREETMPYSPVALPYLINGDLTSEALFEKGEKLVKDLNVNVITGKAVIAVDPAKKEVILQGDEAMAYDKLLIASGASPKGLKVDGLKNEDLLVFRTMADFEKLNTQIKPNSEVLIYGAGLVAVEVAEHLSESGIKVTIVVRSYLLRKYFSQDNIKKLQAQFEKHGVRIIEGKTFLQGKKEGERFNVELNDGTKLSADQVIMAVGVNPNVIGGDLFEQCDGGILVNQYLETSHSDIYAAGDVVAAQDYAGELIGTCPISPEAAQQGYVAGRNMLGADEKYAGWVSCNYLRCFKENLFSIGVLESESDRYDERLEKVDTDKNIKLYFKGDFLVGVEGYNMKSVHPGVFRHLICEQVPIVNERELLLSKPKETAMWMMMKYHDAVKN</sequence>
<dbReference type="Proteomes" id="UP000746471">
    <property type="component" value="Unassembled WGS sequence"/>
</dbReference>
<dbReference type="SUPFAM" id="SSF51905">
    <property type="entry name" value="FAD/NAD(P)-binding domain"/>
    <property type="match status" value="2"/>
</dbReference>
<evidence type="ECO:0000256" key="1">
    <source>
        <dbReference type="ARBA" id="ARBA00001974"/>
    </source>
</evidence>
<keyword evidence="2" id="KW-0285">Flavoprotein</keyword>
<comment type="cofactor">
    <cofactor evidence="1">
        <name>FAD</name>
        <dbReference type="ChEBI" id="CHEBI:57692"/>
    </cofactor>
</comment>
<dbReference type="EMBL" id="JAHBCL010000008">
    <property type="protein sequence ID" value="MBS7526182.1"/>
    <property type="molecule type" value="Genomic_DNA"/>
</dbReference>
<evidence type="ECO:0000256" key="3">
    <source>
        <dbReference type="ARBA" id="ARBA00022827"/>
    </source>
</evidence>
<keyword evidence="6" id="KW-1185">Reference proteome</keyword>
<organism evidence="5 6">
    <name type="scientific">Fusibacter paucivorans</name>
    <dbReference type="NCBI Taxonomy" id="76009"/>
    <lineage>
        <taxon>Bacteria</taxon>
        <taxon>Bacillati</taxon>
        <taxon>Bacillota</taxon>
        <taxon>Clostridia</taxon>
        <taxon>Eubacteriales</taxon>
        <taxon>Eubacteriales Family XII. Incertae Sedis</taxon>
        <taxon>Fusibacter</taxon>
    </lineage>
</organism>
<reference evidence="5 6" key="1">
    <citation type="submission" date="2021-05" db="EMBL/GenBank/DDBJ databases">
        <title>Fusibacter ferrireducens sp. nov., an anaerobic, sulfur- and Fe-reducing bacterium isolated from the mangrove sediment.</title>
        <authorList>
            <person name="Qiu D."/>
        </authorList>
    </citation>
    <scope>NUCLEOTIDE SEQUENCE [LARGE SCALE GENOMIC DNA]</scope>
    <source>
        <strain evidence="5 6">DSM 12116</strain>
    </source>
</reference>
<dbReference type="InterPro" id="IPR023753">
    <property type="entry name" value="FAD/NAD-binding_dom"/>
</dbReference>
<dbReference type="Pfam" id="PF07992">
    <property type="entry name" value="Pyr_redox_2"/>
    <property type="match status" value="1"/>
</dbReference>
<evidence type="ECO:0000259" key="4">
    <source>
        <dbReference type="Pfam" id="PF07992"/>
    </source>
</evidence>
<dbReference type="PANTHER" id="PTHR43429:SF3">
    <property type="entry name" value="NITRITE REDUCTASE [NAD(P)H]"/>
    <property type="match status" value="1"/>
</dbReference>
<evidence type="ECO:0000313" key="6">
    <source>
        <dbReference type="Proteomes" id="UP000746471"/>
    </source>
</evidence>
<gene>
    <name evidence="5" type="ORF">KHM83_05800</name>
</gene>
<dbReference type="PRINTS" id="PR00368">
    <property type="entry name" value="FADPNR"/>
</dbReference>
<protein>
    <submittedName>
        <fullName evidence="5">FAD-dependent oxidoreductase</fullName>
    </submittedName>
</protein>
<dbReference type="PANTHER" id="PTHR43429">
    <property type="entry name" value="PYRIDINE NUCLEOTIDE-DISULFIDE OXIDOREDUCTASE DOMAIN-CONTAINING"/>
    <property type="match status" value="1"/>
</dbReference>
<keyword evidence="3" id="KW-0274">FAD</keyword>
<dbReference type="InterPro" id="IPR036188">
    <property type="entry name" value="FAD/NAD-bd_sf"/>
</dbReference>
<evidence type="ECO:0000256" key="2">
    <source>
        <dbReference type="ARBA" id="ARBA00022630"/>
    </source>
</evidence>
<dbReference type="RefSeq" id="WP_213235967.1">
    <property type="nucleotide sequence ID" value="NZ_JAHBCL010000008.1"/>
</dbReference>
<feature type="domain" description="FAD/NAD(P)-binding" evidence="4">
    <location>
        <begin position="5"/>
        <end position="286"/>
    </location>
</feature>